<evidence type="ECO:0000313" key="1">
    <source>
        <dbReference type="EMBL" id="EMF81315.1"/>
    </source>
</evidence>
<protein>
    <submittedName>
        <fullName evidence="1">Uncharacterized protein</fullName>
    </submittedName>
</protein>
<accession>M3GXT2</accession>
<proteinExistence type="predicted"/>
<dbReference type="Proteomes" id="UP000011770">
    <property type="component" value="Unassembled WGS sequence"/>
</dbReference>
<organism evidence="1 2">
    <name type="scientific">Leptospira weilii serovar Topaz str. LT2116</name>
    <dbReference type="NCBI Taxonomy" id="1088540"/>
    <lineage>
        <taxon>Bacteria</taxon>
        <taxon>Pseudomonadati</taxon>
        <taxon>Spirochaetota</taxon>
        <taxon>Spirochaetia</taxon>
        <taxon>Leptospirales</taxon>
        <taxon>Leptospiraceae</taxon>
        <taxon>Leptospira</taxon>
    </lineage>
</organism>
<comment type="caution">
    <text evidence="1">The sequence shown here is derived from an EMBL/GenBank/DDBJ whole genome shotgun (WGS) entry which is preliminary data.</text>
</comment>
<dbReference type="AlphaFoldDB" id="M3GXT2"/>
<gene>
    <name evidence="1" type="ORF">LEP1GSC188_5026</name>
</gene>
<evidence type="ECO:0000313" key="2">
    <source>
        <dbReference type="Proteomes" id="UP000011770"/>
    </source>
</evidence>
<reference evidence="1 2" key="1">
    <citation type="submission" date="2013-01" db="EMBL/GenBank/DDBJ databases">
        <authorList>
            <person name="Harkins D.M."/>
            <person name="Durkin A.S."/>
            <person name="Brinkac L.M."/>
            <person name="Haft D.H."/>
            <person name="Selengut J.D."/>
            <person name="Sanka R."/>
            <person name="DePew J."/>
            <person name="Purushe J."/>
            <person name="Tulsiani S.M."/>
            <person name="Graham G.C."/>
            <person name="Burns M.-A."/>
            <person name="Dohnt M.F."/>
            <person name="Smythe L.D."/>
            <person name="McKay D.B."/>
            <person name="Craig S.B."/>
            <person name="Vinetz J.M."/>
            <person name="Sutton G.G."/>
            <person name="Nierman W.C."/>
            <person name="Fouts D.E."/>
        </authorList>
    </citation>
    <scope>NUCLEOTIDE SEQUENCE [LARGE SCALE GENOMIC DNA]</scope>
    <source>
        <strain evidence="1 2">LT2116</strain>
    </source>
</reference>
<name>M3GXT2_9LEPT</name>
<sequence>MEPIHINPEPGKYTFLIFFRYYSSLRLEFSFWYLDLISILL</sequence>
<dbReference type="EMBL" id="AHOR02000035">
    <property type="protein sequence ID" value="EMF81315.1"/>
    <property type="molecule type" value="Genomic_DNA"/>
</dbReference>